<dbReference type="Proteomes" id="UP000824782">
    <property type="component" value="Unassembled WGS sequence"/>
</dbReference>
<gene>
    <name evidence="2" type="ORF">GDO81_020478</name>
</gene>
<evidence type="ECO:0000256" key="1">
    <source>
        <dbReference type="SAM" id="MobiDB-lite"/>
    </source>
</evidence>
<dbReference type="GO" id="GO:0005886">
    <property type="term" value="C:plasma membrane"/>
    <property type="evidence" value="ECO:0007669"/>
    <property type="project" value="TreeGrafter"/>
</dbReference>
<evidence type="ECO:0000313" key="2">
    <source>
        <dbReference type="EMBL" id="KAG8539715.1"/>
    </source>
</evidence>
<dbReference type="PANTHER" id="PTHR12444">
    <property type="entry name" value="PROTEIN EFR3 HOMOLOG CMP44E"/>
    <property type="match status" value="1"/>
</dbReference>
<dbReference type="AlphaFoldDB" id="A0AAV6YXP1"/>
<dbReference type="PANTHER" id="PTHR12444:SF4">
    <property type="entry name" value="PROTEIN EFR3 HOMOLOG B"/>
    <property type="match status" value="1"/>
</dbReference>
<dbReference type="EMBL" id="WNYA01013342">
    <property type="protein sequence ID" value="KAG8539715.1"/>
    <property type="molecule type" value="Genomic_DNA"/>
</dbReference>
<proteinExistence type="predicted"/>
<feature type="region of interest" description="Disordered" evidence="1">
    <location>
        <begin position="38"/>
        <end position="57"/>
    </location>
</feature>
<keyword evidence="3" id="KW-1185">Reference proteome</keyword>
<organism evidence="2 3">
    <name type="scientific">Engystomops pustulosus</name>
    <name type="common">Tungara frog</name>
    <name type="synonym">Physalaemus pustulosus</name>
    <dbReference type="NCBI Taxonomy" id="76066"/>
    <lineage>
        <taxon>Eukaryota</taxon>
        <taxon>Metazoa</taxon>
        <taxon>Chordata</taxon>
        <taxon>Craniata</taxon>
        <taxon>Vertebrata</taxon>
        <taxon>Euteleostomi</taxon>
        <taxon>Amphibia</taxon>
        <taxon>Batrachia</taxon>
        <taxon>Anura</taxon>
        <taxon>Neobatrachia</taxon>
        <taxon>Hyloidea</taxon>
        <taxon>Leptodactylidae</taxon>
        <taxon>Leiuperinae</taxon>
        <taxon>Engystomops</taxon>
    </lineage>
</organism>
<protein>
    <submittedName>
        <fullName evidence="2">Uncharacterized protein</fullName>
    </submittedName>
</protein>
<comment type="caution">
    <text evidence="2">The sequence shown here is derived from an EMBL/GenBank/DDBJ whole genome shotgun (WGS) entry which is preliminary data.</text>
</comment>
<evidence type="ECO:0000313" key="3">
    <source>
        <dbReference type="Proteomes" id="UP000824782"/>
    </source>
</evidence>
<dbReference type="InterPro" id="IPR051851">
    <property type="entry name" value="EFR3_Homologs"/>
</dbReference>
<name>A0AAV6YXP1_ENGPU</name>
<reference evidence="2" key="1">
    <citation type="thesis" date="2020" institute="ProQuest LLC" country="789 East Eisenhower Parkway, Ann Arbor, MI, USA">
        <title>Comparative Genomics and Chromosome Evolution.</title>
        <authorList>
            <person name="Mudd A.B."/>
        </authorList>
    </citation>
    <scope>NUCLEOTIDE SEQUENCE</scope>
    <source>
        <strain evidence="2">237g6f4</strain>
        <tissue evidence="2">Blood</tissue>
    </source>
</reference>
<dbReference type="GO" id="GO:0072659">
    <property type="term" value="P:protein localization to plasma membrane"/>
    <property type="evidence" value="ECO:0007669"/>
    <property type="project" value="TreeGrafter"/>
</dbReference>
<feature type="compositionally biased region" description="Polar residues" evidence="1">
    <location>
        <begin position="41"/>
        <end position="52"/>
    </location>
</feature>
<accession>A0AAV6YXP1</accession>
<sequence>MNLCALPVSSFTIVLGEAKTWQPQSTGGIILKGKGAVQGGRTLSRSPSPLQNNEKEKEIPAELAERCLRELLGRAAYGNIKNAIKPVLM</sequence>